<dbReference type="GeneID" id="24135442"/>
<dbReference type="InterPro" id="IPR011009">
    <property type="entry name" value="Kinase-like_dom_sf"/>
</dbReference>
<keyword evidence="1" id="KW-0677">Repeat</keyword>
<feature type="repeat" description="ANK" evidence="3">
    <location>
        <begin position="155"/>
        <end position="187"/>
    </location>
</feature>
<dbReference type="PANTHER" id="PTHR24173">
    <property type="entry name" value="ANKYRIN REPEAT CONTAINING"/>
    <property type="match status" value="1"/>
</dbReference>
<dbReference type="STRING" id="695850.A0A067C3A5"/>
<dbReference type="SMART" id="SM00248">
    <property type="entry name" value="ANK"/>
    <property type="match status" value="3"/>
</dbReference>
<dbReference type="Pfam" id="PF12796">
    <property type="entry name" value="Ank_2"/>
    <property type="match status" value="1"/>
</dbReference>
<organism evidence="5 6">
    <name type="scientific">Saprolegnia parasitica (strain CBS 223.65)</name>
    <dbReference type="NCBI Taxonomy" id="695850"/>
    <lineage>
        <taxon>Eukaryota</taxon>
        <taxon>Sar</taxon>
        <taxon>Stramenopiles</taxon>
        <taxon>Oomycota</taxon>
        <taxon>Saprolegniomycetes</taxon>
        <taxon>Saprolegniales</taxon>
        <taxon>Saprolegniaceae</taxon>
        <taxon>Saprolegnia</taxon>
    </lineage>
</organism>
<name>A0A067C3A5_SAPPC</name>
<sequence>MDDDWGAAVAAAVVAVEALDARALRTQMDNYPTLARDARCENGYTLPERLLRQLLLRTSCGHRIEPDTAVTILDLLLHHGAHVNHSLNGETLLLLACRTQMEAIVESILNQNDVDVNAVYQDETALHIACKGGLLQIARALLERNDIQVNWTDEHGCTALYYAQEAGHTNIANVLAISGADVDTATLDPMVIRRRELFETLKRESSYANQPQSGFTTTDLAVSAPTESSGTNADHDATARNVATNRRQSRDTYPYLDPRATALDVRNGKVVVKTTTSPSMMTSALRAFVNASPKSAYIVEIQNLEFQTGGAQLFIEYMNGGTLQSRLRDRDFDMAKVAHAMAHALDALHRPEKGGPALVFRYLTPECVLYNSDGDIKLAYFNCCVESTVVTHMGHLERPYVAPEVVTSAMFTRATDVYAFGAILRQMCLPTHGGSDETARQVQLAYGQLVEWCTAIEPQDRPSIVKVIDILKNPSVETIDAVKNTHATEYEVHVRLQDISPLKLKPYT</sequence>
<dbReference type="KEGG" id="spar:SPRG_13571"/>
<dbReference type="GO" id="GO:0004672">
    <property type="term" value="F:protein kinase activity"/>
    <property type="evidence" value="ECO:0007669"/>
    <property type="project" value="InterPro"/>
</dbReference>
<dbReference type="RefSeq" id="XP_012208016.1">
    <property type="nucleotide sequence ID" value="XM_012352626.1"/>
</dbReference>
<proteinExistence type="predicted"/>
<dbReference type="InterPro" id="IPR036770">
    <property type="entry name" value="Ankyrin_rpt-contain_sf"/>
</dbReference>
<dbReference type="SMART" id="SM00220">
    <property type="entry name" value="S_TKc"/>
    <property type="match status" value="1"/>
</dbReference>
<dbReference type="InterPro" id="IPR000719">
    <property type="entry name" value="Prot_kinase_dom"/>
</dbReference>
<dbReference type="PROSITE" id="PS50297">
    <property type="entry name" value="ANK_REP_REGION"/>
    <property type="match status" value="1"/>
</dbReference>
<dbReference type="Gene3D" id="1.25.40.20">
    <property type="entry name" value="Ankyrin repeat-containing domain"/>
    <property type="match status" value="1"/>
</dbReference>
<evidence type="ECO:0000313" key="6">
    <source>
        <dbReference type="Proteomes" id="UP000030745"/>
    </source>
</evidence>
<feature type="domain" description="Protein kinase" evidence="4">
    <location>
        <begin position="207"/>
        <end position="476"/>
    </location>
</feature>
<dbReference type="AlphaFoldDB" id="A0A067C3A5"/>
<dbReference type="PROSITE" id="PS50088">
    <property type="entry name" value="ANK_REPEAT"/>
    <property type="match status" value="1"/>
</dbReference>
<evidence type="ECO:0000256" key="2">
    <source>
        <dbReference type="ARBA" id="ARBA00023043"/>
    </source>
</evidence>
<dbReference type="OrthoDB" id="1921232at2759"/>
<keyword evidence="6" id="KW-1185">Reference proteome</keyword>
<dbReference type="SUPFAM" id="SSF56112">
    <property type="entry name" value="Protein kinase-like (PK-like)"/>
    <property type="match status" value="1"/>
</dbReference>
<dbReference type="VEuPathDB" id="FungiDB:SPRG_13571"/>
<dbReference type="Gene3D" id="1.10.510.10">
    <property type="entry name" value="Transferase(Phosphotransferase) domain 1"/>
    <property type="match status" value="1"/>
</dbReference>
<protein>
    <submittedName>
        <fullName evidence="5">AGC/RSK protein kinase</fullName>
    </submittedName>
</protein>
<dbReference type="EMBL" id="KK583291">
    <property type="protein sequence ID" value="KDO21272.1"/>
    <property type="molecule type" value="Genomic_DNA"/>
</dbReference>
<reference evidence="5 6" key="1">
    <citation type="journal article" date="2013" name="PLoS Genet.">
        <title>Distinctive expansion of potential virulence genes in the genome of the oomycete fish pathogen Saprolegnia parasitica.</title>
        <authorList>
            <person name="Jiang R.H."/>
            <person name="de Bruijn I."/>
            <person name="Haas B.J."/>
            <person name="Belmonte R."/>
            <person name="Lobach L."/>
            <person name="Christie J."/>
            <person name="van den Ackerveken G."/>
            <person name="Bottin A."/>
            <person name="Bulone V."/>
            <person name="Diaz-Moreno S.M."/>
            <person name="Dumas B."/>
            <person name="Fan L."/>
            <person name="Gaulin E."/>
            <person name="Govers F."/>
            <person name="Grenville-Briggs L.J."/>
            <person name="Horner N.R."/>
            <person name="Levin J.Z."/>
            <person name="Mammella M."/>
            <person name="Meijer H.J."/>
            <person name="Morris P."/>
            <person name="Nusbaum C."/>
            <person name="Oome S."/>
            <person name="Phillips A.J."/>
            <person name="van Rooyen D."/>
            <person name="Rzeszutek E."/>
            <person name="Saraiva M."/>
            <person name="Secombes C.J."/>
            <person name="Seidl M.F."/>
            <person name="Snel B."/>
            <person name="Stassen J.H."/>
            <person name="Sykes S."/>
            <person name="Tripathy S."/>
            <person name="van den Berg H."/>
            <person name="Vega-Arreguin J.C."/>
            <person name="Wawra S."/>
            <person name="Young S.K."/>
            <person name="Zeng Q."/>
            <person name="Dieguez-Uribeondo J."/>
            <person name="Russ C."/>
            <person name="Tyler B.M."/>
            <person name="van West P."/>
        </authorList>
    </citation>
    <scope>NUCLEOTIDE SEQUENCE [LARGE SCALE GENOMIC DNA]</scope>
    <source>
        <strain evidence="5 6">CBS 223.65</strain>
    </source>
</reference>
<evidence type="ECO:0000259" key="4">
    <source>
        <dbReference type="PROSITE" id="PS50011"/>
    </source>
</evidence>
<keyword evidence="5" id="KW-0418">Kinase</keyword>
<dbReference type="PROSITE" id="PS50011">
    <property type="entry name" value="PROTEIN_KINASE_DOM"/>
    <property type="match status" value="1"/>
</dbReference>
<dbReference type="Proteomes" id="UP000030745">
    <property type="component" value="Unassembled WGS sequence"/>
</dbReference>
<dbReference type="InterPro" id="IPR002110">
    <property type="entry name" value="Ankyrin_rpt"/>
</dbReference>
<gene>
    <name evidence="5" type="ORF">SPRG_13571</name>
</gene>
<accession>A0A067C3A5</accession>
<keyword evidence="2 3" id="KW-0040">ANK repeat</keyword>
<evidence type="ECO:0000313" key="5">
    <source>
        <dbReference type="EMBL" id="KDO21272.1"/>
    </source>
</evidence>
<evidence type="ECO:0000256" key="3">
    <source>
        <dbReference type="PROSITE-ProRule" id="PRU00023"/>
    </source>
</evidence>
<keyword evidence="5" id="KW-0808">Transferase</keyword>
<dbReference type="Pfam" id="PF00069">
    <property type="entry name" value="Pkinase"/>
    <property type="match status" value="1"/>
</dbReference>
<evidence type="ECO:0000256" key="1">
    <source>
        <dbReference type="ARBA" id="ARBA00022737"/>
    </source>
</evidence>
<dbReference type="PANTHER" id="PTHR24173:SF74">
    <property type="entry name" value="ANKYRIN REPEAT DOMAIN-CONTAINING PROTEIN 16"/>
    <property type="match status" value="1"/>
</dbReference>
<dbReference type="GO" id="GO:0005524">
    <property type="term" value="F:ATP binding"/>
    <property type="evidence" value="ECO:0007669"/>
    <property type="project" value="InterPro"/>
</dbReference>
<dbReference type="SUPFAM" id="SSF48403">
    <property type="entry name" value="Ankyrin repeat"/>
    <property type="match status" value="1"/>
</dbReference>